<dbReference type="Proteomes" id="UP000298050">
    <property type="component" value="Unassembled WGS sequence"/>
</dbReference>
<accession>A0A4Z0M489</accession>
<evidence type="ECO:0000313" key="2">
    <source>
        <dbReference type="EMBL" id="TGD74188.1"/>
    </source>
</evidence>
<reference evidence="2 3" key="1">
    <citation type="submission" date="2019-04" db="EMBL/GenBank/DDBJ databases">
        <title>Taxonomy of novel Haliea sp. from mangrove soil of West Coast of India.</title>
        <authorList>
            <person name="Verma A."/>
            <person name="Kumar P."/>
            <person name="Krishnamurthi S."/>
        </authorList>
    </citation>
    <scope>NUCLEOTIDE SEQUENCE [LARGE SCALE GENOMIC DNA]</scope>
    <source>
        <strain evidence="2 3">SAOS-164</strain>
    </source>
</reference>
<feature type="repeat" description="TPR" evidence="1">
    <location>
        <begin position="373"/>
        <end position="406"/>
    </location>
</feature>
<dbReference type="Gene3D" id="1.25.40.10">
    <property type="entry name" value="Tetratricopeptide repeat domain"/>
    <property type="match status" value="2"/>
</dbReference>
<proteinExistence type="predicted"/>
<name>A0A4Z0M489_9GAMM</name>
<comment type="caution">
    <text evidence="2">The sequence shown here is derived from an EMBL/GenBank/DDBJ whole genome shotgun (WGS) entry which is preliminary data.</text>
</comment>
<dbReference type="Pfam" id="PF13414">
    <property type="entry name" value="TPR_11"/>
    <property type="match status" value="1"/>
</dbReference>
<dbReference type="InterPro" id="IPR011990">
    <property type="entry name" value="TPR-like_helical_dom_sf"/>
</dbReference>
<dbReference type="AlphaFoldDB" id="A0A4Z0M489"/>
<dbReference type="InterPro" id="IPR019734">
    <property type="entry name" value="TPR_rpt"/>
</dbReference>
<dbReference type="PROSITE" id="PS50005">
    <property type="entry name" value="TPR"/>
    <property type="match status" value="2"/>
</dbReference>
<sequence>MRRVLPNKLKPLSFVLAVQRFVRAAQRTVLTAQRFVLAAQPCVLAALLALAGCAGTSEQPLASAQSPLLQLRSDADFLPRPDIASTGDVLALTPEQRADFDAWFNHPSRANVPGHRRLVMYLESRTRGFTFRGDTFTASQAMARNSGNCLSLAILTTALAQRAGVEVDYQLMEDDPVFEFQGSVVEKGVHVRTLLYDPDWEEAKYPYIFTRPGLVVDYIPTHRSHFLPNLSLEGFLARYYHNIAAEELAMNDLHGAYWNSVAALDLAPDDAGAINSLAVVYRRAGLDDLAEQVYLDGIARAGDKLTLLKNYQLLLLAQERHAEAAVIEARLADMDDPSPYHWYRLASEAYAAGDYDEAIRYYRRAARLAPYLPEIHAGLGKAYYLSGDRGRAKDAFREAVEQAYESDDRGLYEAKLAALTGH</sequence>
<gene>
    <name evidence="2" type="ORF">E4634_08660</name>
</gene>
<evidence type="ECO:0000256" key="1">
    <source>
        <dbReference type="PROSITE-ProRule" id="PRU00339"/>
    </source>
</evidence>
<dbReference type="SUPFAM" id="SSF48452">
    <property type="entry name" value="TPR-like"/>
    <property type="match status" value="1"/>
</dbReference>
<keyword evidence="3" id="KW-1185">Reference proteome</keyword>
<feature type="repeat" description="TPR" evidence="1">
    <location>
        <begin position="339"/>
        <end position="372"/>
    </location>
</feature>
<dbReference type="SMART" id="SM00028">
    <property type="entry name" value="TPR"/>
    <property type="match status" value="4"/>
</dbReference>
<keyword evidence="1" id="KW-0802">TPR repeat</keyword>
<organism evidence="2 3">
    <name type="scientific">Mangrovimicrobium sediminis</name>
    <dbReference type="NCBI Taxonomy" id="2562682"/>
    <lineage>
        <taxon>Bacteria</taxon>
        <taxon>Pseudomonadati</taxon>
        <taxon>Pseudomonadota</taxon>
        <taxon>Gammaproteobacteria</taxon>
        <taxon>Cellvibrionales</taxon>
        <taxon>Halieaceae</taxon>
        <taxon>Mangrovimicrobium</taxon>
    </lineage>
</organism>
<protein>
    <submittedName>
        <fullName evidence="2">Tetratricopeptide repeat protein</fullName>
    </submittedName>
</protein>
<dbReference type="OrthoDB" id="6254323at2"/>
<dbReference type="EMBL" id="SRLE01000006">
    <property type="protein sequence ID" value="TGD74188.1"/>
    <property type="molecule type" value="Genomic_DNA"/>
</dbReference>
<evidence type="ECO:0000313" key="3">
    <source>
        <dbReference type="Proteomes" id="UP000298050"/>
    </source>
</evidence>